<comment type="caution">
    <text evidence="1">The sequence shown here is derived from an EMBL/GenBank/DDBJ whole genome shotgun (WGS) entry which is preliminary data.</text>
</comment>
<gene>
    <name evidence="1" type="ORF">H9943_07405</name>
</gene>
<proteinExistence type="predicted"/>
<name>A0A9D2M4H3_9FIRM</name>
<sequence>MIWMLTAKALGTMCLVMLGGGVGALRSRKLKEKEEMLGKMAVFLQTLCTMLEQRPDQTETMLERAANVSGISMPLSGCAPLPERLKARFSQKSGQESSVPAMEWNLFSQSVLALCTEDTLSVCRRLDYARQCLEQSREQARECARTQGRLYRSMGIAAGAAASLLLM</sequence>
<accession>A0A9D2M4H3</accession>
<evidence type="ECO:0000313" key="2">
    <source>
        <dbReference type="Proteomes" id="UP000824209"/>
    </source>
</evidence>
<reference evidence="1" key="1">
    <citation type="journal article" date="2021" name="PeerJ">
        <title>Extensive microbial diversity within the chicken gut microbiome revealed by metagenomics and culture.</title>
        <authorList>
            <person name="Gilroy R."/>
            <person name="Ravi A."/>
            <person name="Getino M."/>
            <person name="Pursley I."/>
            <person name="Horton D.L."/>
            <person name="Alikhan N.F."/>
            <person name="Baker D."/>
            <person name="Gharbi K."/>
            <person name="Hall N."/>
            <person name="Watson M."/>
            <person name="Adriaenssens E.M."/>
            <person name="Foster-Nyarko E."/>
            <person name="Jarju S."/>
            <person name="Secka A."/>
            <person name="Antonio M."/>
            <person name="Oren A."/>
            <person name="Chaudhuri R.R."/>
            <person name="La Ragione R."/>
            <person name="Hildebrand F."/>
            <person name="Pallen M.J."/>
        </authorList>
    </citation>
    <scope>NUCLEOTIDE SEQUENCE</scope>
    <source>
        <strain evidence="1">ChiBcec8-14828</strain>
    </source>
</reference>
<dbReference type="Proteomes" id="UP000824209">
    <property type="component" value="Unassembled WGS sequence"/>
</dbReference>
<evidence type="ECO:0000313" key="1">
    <source>
        <dbReference type="EMBL" id="HJB40208.1"/>
    </source>
</evidence>
<organism evidence="1 2">
    <name type="scientific">Candidatus Ruthenibacterium avium</name>
    <dbReference type="NCBI Taxonomy" id="2838751"/>
    <lineage>
        <taxon>Bacteria</taxon>
        <taxon>Bacillati</taxon>
        <taxon>Bacillota</taxon>
        <taxon>Clostridia</taxon>
        <taxon>Eubacteriales</taxon>
        <taxon>Oscillospiraceae</taxon>
        <taxon>Ruthenibacterium</taxon>
    </lineage>
</organism>
<dbReference type="EMBL" id="DWYA01000060">
    <property type="protein sequence ID" value="HJB40208.1"/>
    <property type="molecule type" value="Genomic_DNA"/>
</dbReference>
<protein>
    <submittedName>
        <fullName evidence="1">Stage III sporulation protein AB</fullName>
    </submittedName>
</protein>
<reference evidence="1" key="2">
    <citation type="submission" date="2021-04" db="EMBL/GenBank/DDBJ databases">
        <authorList>
            <person name="Gilroy R."/>
        </authorList>
    </citation>
    <scope>NUCLEOTIDE SEQUENCE</scope>
    <source>
        <strain evidence="1">ChiBcec8-14828</strain>
    </source>
</reference>
<dbReference type="AlphaFoldDB" id="A0A9D2M4H3"/>